<dbReference type="Pfam" id="PF13460">
    <property type="entry name" value="NAD_binding_10"/>
    <property type="match status" value="1"/>
</dbReference>
<organism evidence="2 3">
    <name type="scientific">Candidatus Thermofonsia Clade 3 bacterium</name>
    <dbReference type="NCBI Taxonomy" id="2364212"/>
    <lineage>
        <taxon>Bacteria</taxon>
        <taxon>Bacillati</taxon>
        <taxon>Chloroflexota</taxon>
        <taxon>Candidatus Thermofontia</taxon>
        <taxon>Candidatus Thermofonsia Clade 3</taxon>
    </lineage>
</organism>
<gene>
    <name evidence="2" type="ORF">CUN48_05785</name>
</gene>
<dbReference type="PANTHER" id="PTHR15020:SF11">
    <property type="entry name" value="OS06G0360300 PROTEIN"/>
    <property type="match status" value="1"/>
</dbReference>
<reference evidence="2 3" key="1">
    <citation type="submission" date="2017-11" db="EMBL/GenBank/DDBJ databases">
        <title>Evolution of Phototrophy in the Chloroflexi Phylum Driven by Horizontal Gene Transfer.</title>
        <authorList>
            <person name="Ward L.M."/>
            <person name="Hemp J."/>
            <person name="Shih P.M."/>
            <person name="Mcglynn S.E."/>
            <person name="Fischer W."/>
        </authorList>
    </citation>
    <scope>NUCLEOTIDE SEQUENCE [LARGE SCALE GENOMIC DNA]</scope>
    <source>
        <strain evidence="2">JP3_7</strain>
    </source>
</reference>
<comment type="caution">
    <text evidence="2">The sequence shown here is derived from an EMBL/GenBank/DDBJ whole genome shotgun (WGS) entry which is preliminary data.</text>
</comment>
<dbReference type="InterPro" id="IPR016040">
    <property type="entry name" value="NAD(P)-bd_dom"/>
</dbReference>
<evidence type="ECO:0000259" key="1">
    <source>
        <dbReference type="Pfam" id="PF13460"/>
    </source>
</evidence>
<dbReference type="CDD" id="cd05243">
    <property type="entry name" value="SDR_a5"/>
    <property type="match status" value="1"/>
</dbReference>
<evidence type="ECO:0000313" key="2">
    <source>
        <dbReference type="EMBL" id="PJF48018.1"/>
    </source>
</evidence>
<protein>
    <submittedName>
        <fullName evidence="2">Epimerase</fullName>
    </submittedName>
</protein>
<dbReference type="PANTHER" id="PTHR15020">
    <property type="entry name" value="FLAVIN REDUCTASE-RELATED"/>
    <property type="match status" value="1"/>
</dbReference>
<dbReference type="Gene3D" id="3.40.50.720">
    <property type="entry name" value="NAD(P)-binding Rossmann-like Domain"/>
    <property type="match status" value="1"/>
</dbReference>
<dbReference type="AlphaFoldDB" id="A0A2M8QE22"/>
<sequence length="220" mass="23334">MANELVLVVGASGRTGQRVVKALRRHGFRVRAMIRNAAARDRVEGEGVEVFVGDVTREEDVRRALDGVTYVVSALGSKGTTDAAHIELIEYTTIAELAQLAQEAGVRHFVLCSSMGVEIPELIPPLAPILRQKRRGELALEGSGVPFTIVRPGGLTDEPGGGGVAIARTLHGFGMISRDDVAEVMVQALLQPEAKNKIVEIVNAPDAGPADRPDLFAGVA</sequence>
<name>A0A2M8QE22_9CHLR</name>
<proteinExistence type="predicted"/>
<accession>A0A2M8QE22</accession>
<dbReference type="Proteomes" id="UP000230790">
    <property type="component" value="Unassembled WGS sequence"/>
</dbReference>
<dbReference type="EMBL" id="PGTN01000027">
    <property type="protein sequence ID" value="PJF48018.1"/>
    <property type="molecule type" value="Genomic_DNA"/>
</dbReference>
<dbReference type="InterPro" id="IPR036291">
    <property type="entry name" value="NAD(P)-bd_dom_sf"/>
</dbReference>
<evidence type="ECO:0000313" key="3">
    <source>
        <dbReference type="Proteomes" id="UP000230790"/>
    </source>
</evidence>
<dbReference type="SUPFAM" id="SSF51735">
    <property type="entry name" value="NAD(P)-binding Rossmann-fold domains"/>
    <property type="match status" value="1"/>
</dbReference>
<feature type="domain" description="NAD(P)-binding" evidence="1">
    <location>
        <begin position="10"/>
        <end position="192"/>
    </location>
</feature>